<dbReference type="InterPro" id="IPR002225">
    <property type="entry name" value="3Beta_OHSteriod_DH/Estase"/>
</dbReference>
<dbReference type="SUPFAM" id="SSF51735">
    <property type="entry name" value="NAD(P)-binding Rossmann-fold domains"/>
    <property type="match status" value="1"/>
</dbReference>
<organism evidence="2 3">
    <name type="scientific">Lentilactobacillus kosonis</name>
    <dbReference type="NCBI Taxonomy" id="2810561"/>
    <lineage>
        <taxon>Bacteria</taxon>
        <taxon>Bacillati</taxon>
        <taxon>Bacillota</taxon>
        <taxon>Bacilli</taxon>
        <taxon>Lactobacillales</taxon>
        <taxon>Lactobacillaceae</taxon>
        <taxon>Lentilactobacillus</taxon>
    </lineage>
</organism>
<evidence type="ECO:0000313" key="2">
    <source>
        <dbReference type="EMBL" id="GAY71893.1"/>
    </source>
</evidence>
<dbReference type="Pfam" id="PF01073">
    <property type="entry name" value="3Beta_HSD"/>
    <property type="match status" value="1"/>
</dbReference>
<comment type="caution">
    <text evidence="2">The sequence shown here is derived from an EMBL/GenBank/DDBJ whole genome shotgun (WGS) entry which is preliminary data.</text>
</comment>
<dbReference type="Proteomes" id="UP000286974">
    <property type="component" value="Unassembled WGS sequence"/>
</dbReference>
<evidence type="ECO:0000313" key="3">
    <source>
        <dbReference type="Proteomes" id="UP000286974"/>
    </source>
</evidence>
<proteinExistence type="predicted"/>
<feature type="domain" description="3-beta hydroxysteroid dehydrogenase/isomerase" evidence="1">
    <location>
        <begin position="2"/>
        <end position="59"/>
    </location>
</feature>
<keyword evidence="3" id="KW-1185">Reference proteome</keyword>
<reference evidence="2 3" key="1">
    <citation type="submission" date="2017-11" db="EMBL/GenBank/DDBJ databases">
        <title>Draft Genome Sequence of Lactobacillus curieae NBRC 111893 isolated from Koso, a Japanese sugar-Vegetable Fermented Beverage.</title>
        <authorList>
            <person name="Chiou T.Y."/>
            <person name="Oshima K."/>
            <person name="Suda W."/>
            <person name="Hattori M."/>
            <person name="Takahashi T."/>
        </authorList>
    </citation>
    <scope>NUCLEOTIDE SEQUENCE [LARGE SCALE GENOMIC DNA]</scope>
    <source>
        <strain evidence="2 3">NBRC111893</strain>
    </source>
</reference>
<sequence>MQDTDYVMSVASSTPTSEFIDPDAMTTTAINGNIRVLTHARDAGVKRVVLTSAYGAIGMGHTDRTKPFTEKGWTNWTIKISIHINAQKH</sequence>
<dbReference type="EMBL" id="BEXA01000001">
    <property type="protein sequence ID" value="GAY71893.1"/>
    <property type="molecule type" value="Genomic_DNA"/>
</dbReference>
<dbReference type="GO" id="GO:0006694">
    <property type="term" value="P:steroid biosynthetic process"/>
    <property type="evidence" value="ECO:0007669"/>
    <property type="project" value="InterPro"/>
</dbReference>
<gene>
    <name evidence="2" type="ORF">NBRC111893_39</name>
</gene>
<dbReference type="Gene3D" id="3.40.50.720">
    <property type="entry name" value="NAD(P)-binding Rossmann-like Domain"/>
    <property type="match status" value="1"/>
</dbReference>
<dbReference type="GO" id="GO:0016616">
    <property type="term" value="F:oxidoreductase activity, acting on the CH-OH group of donors, NAD or NADP as acceptor"/>
    <property type="evidence" value="ECO:0007669"/>
    <property type="project" value="InterPro"/>
</dbReference>
<accession>A0A401FHQ4</accession>
<dbReference type="AlphaFoldDB" id="A0A401FHQ4"/>
<dbReference type="InterPro" id="IPR036291">
    <property type="entry name" value="NAD(P)-bd_dom_sf"/>
</dbReference>
<name>A0A401FHQ4_9LACO</name>
<protein>
    <submittedName>
        <fullName evidence="2">Nucleoside-diphosphate-sugar epimerase</fullName>
    </submittedName>
</protein>
<evidence type="ECO:0000259" key="1">
    <source>
        <dbReference type="Pfam" id="PF01073"/>
    </source>
</evidence>